<proteinExistence type="inferred from homology"/>
<dbReference type="STRING" id="134849.SAMN05443668_107360"/>
<dbReference type="PANTHER" id="PTHR24320">
    <property type="entry name" value="RETINOL DEHYDROGENASE"/>
    <property type="match status" value="1"/>
</dbReference>
<evidence type="ECO:0000256" key="1">
    <source>
        <dbReference type="ARBA" id="ARBA00006484"/>
    </source>
</evidence>
<dbReference type="Gene3D" id="3.40.50.720">
    <property type="entry name" value="NAD(P)-binding Rossmann-like Domain"/>
    <property type="match status" value="1"/>
</dbReference>
<dbReference type="GO" id="GO:0016491">
    <property type="term" value="F:oxidoreductase activity"/>
    <property type="evidence" value="ECO:0007669"/>
    <property type="project" value="UniProtKB-KW"/>
</dbReference>
<dbReference type="Proteomes" id="UP000184440">
    <property type="component" value="Unassembled WGS sequence"/>
</dbReference>
<keyword evidence="4" id="KW-1185">Reference proteome</keyword>
<sequence>MTQNVRRAVVTAGTAGLGFETARALVRAAYEVTVIGRNAERGRRAVDTLRAESAGGEVRFLPADLSSLAEVRDVGRTIAAAGPLHLLVNNVGGMYVDRWESVDGIEGAFVLNHLTPYLLTDALTDSLAAGAAESGEPSRVVQVTSSAMVAAVPDFTDVDLPGEYYGLAVTGRAKLANLTWALDVAGPLAERGITLVVADPGPAATPNAAAMEQRMLPPAMRGMWDAILEGVKRPADEAVRSIVRAATAPELTAGTIVEPDGGSGEGLRAAVTPELTAAVRALTDRTLGSSSLRAGGVA</sequence>
<dbReference type="AlphaFoldDB" id="A0A1M7TY90"/>
<gene>
    <name evidence="3" type="ORF">SAMN05443668_107360</name>
</gene>
<dbReference type="SUPFAM" id="SSF51735">
    <property type="entry name" value="NAD(P)-binding Rossmann-fold domains"/>
    <property type="match status" value="1"/>
</dbReference>
<reference evidence="3 4" key="1">
    <citation type="submission" date="2016-11" db="EMBL/GenBank/DDBJ databases">
        <authorList>
            <person name="Jaros S."/>
            <person name="Januszkiewicz K."/>
            <person name="Wedrychowicz H."/>
        </authorList>
    </citation>
    <scope>NUCLEOTIDE SEQUENCE [LARGE SCALE GENOMIC DNA]</scope>
    <source>
        <strain evidence="3 4">DSM 46144</strain>
    </source>
</reference>
<dbReference type="InterPro" id="IPR036291">
    <property type="entry name" value="NAD(P)-bd_dom_sf"/>
</dbReference>
<name>A0A1M7TY90_9ACTN</name>
<dbReference type="RefSeq" id="WP_073260142.1">
    <property type="nucleotide sequence ID" value="NZ_FRCS01000007.1"/>
</dbReference>
<dbReference type="InterPro" id="IPR002347">
    <property type="entry name" value="SDR_fam"/>
</dbReference>
<comment type="similarity">
    <text evidence="1">Belongs to the short-chain dehydrogenases/reductases (SDR) family.</text>
</comment>
<dbReference type="PANTHER" id="PTHR24320:SF262">
    <property type="entry name" value="DEHYDROGENASE"/>
    <property type="match status" value="1"/>
</dbReference>
<dbReference type="EMBL" id="FRCS01000007">
    <property type="protein sequence ID" value="SHN75701.1"/>
    <property type="molecule type" value="Genomic_DNA"/>
</dbReference>
<protein>
    <submittedName>
        <fullName evidence="3">Short-chain dehydrogenase</fullName>
    </submittedName>
</protein>
<organism evidence="3 4">
    <name type="scientific">Cryptosporangium aurantiacum</name>
    <dbReference type="NCBI Taxonomy" id="134849"/>
    <lineage>
        <taxon>Bacteria</taxon>
        <taxon>Bacillati</taxon>
        <taxon>Actinomycetota</taxon>
        <taxon>Actinomycetes</taxon>
        <taxon>Cryptosporangiales</taxon>
        <taxon>Cryptosporangiaceae</taxon>
        <taxon>Cryptosporangium</taxon>
    </lineage>
</organism>
<dbReference type="OrthoDB" id="3237043at2"/>
<dbReference type="Pfam" id="PF00106">
    <property type="entry name" value="adh_short"/>
    <property type="match status" value="1"/>
</dbReference>
<keyword evidence="2" id="KW-0560">Oxidoreductase</keyword>
<evidence type="ECO:0000313" key="3">
    <source>
        <dbReference type="EMBL" id="SHN75701.1"/>
    </source>
</evidence>
<dbReference type="PRINTS" id="PR00081">
    <property type="entry name" value="GDHRDH"/>
</dbReference>
<evidence type="ECO:0000313" key="4">
    <source>
        <dbReference type="Proteomes" id="UP000184440"/>
    </source>
</evidence>
<evidence type="ECO:0000256" key="2">
    <source>
        <dbReference type="ARBA" id="ARBA00023002"/>
    </source>
</evidence>
<accession>A0A1M7TY90</accession>